<dbReference type="CDD" id="cd07377">
    <property type="entry name" value="WHTH_GntR"/>
    <property type="match status" value="1"/>
</dbReference>
<evidence type="ECO:0000256" key="2">
    <source>
        <dbReference type="ARBA" id="ARBA00023125"/>
    </source>
</evidence>
<evidence type="ECO:0000259" key="4">
    <source>
        <dbReference type="PROSITE" id="PS50949"/>
    </source>
</evidence>
<keyword evidence="6" id="KW-1185">Reference proteome</keyword>
<dbReference type="PRINTS" id="PR00033">
    <property type="entry name" value="HTHASNC"/>
</dbReference>
<dbReference type="InterPro" id="IPR036388">
    <property type="entry name" value="WH-like_DNA-bd_sf"/>
</dbReference>
<dbReference type="Pfam" id="PF07729">
    <property type="entry name" value="FCD"/>
    <property type="match status" value="1"/>
</dbReference>
<name>A0ABN1VFV3_9PSEU</name>
<dbReference type="Gene3D" id="1.10.10.10">
    <property type="entry name" value="Winged helix-like DNA-binding domain superfamily/Winged helix DNA-binding domain"/>
    <property type="match status" value="1"/>
</dbReference>
<protein>
    <recommendedName>
        <fullName evidence="4">HTH gntR-type domain-containing protein</fullName>
    </recommendedName>
</protein>
<keyword evidence="2" id="KW-0238">DNA-binding</keyword>
<accession>A0ABN1VFV3</accession>
<dbReference type="SUPFAM" id="SSF48008">
    <property type="entry name" value="GntR ligand-binding domain-like"/>
    <property type="match status" value="1"/>
</dbReference>
<proteinExistence type="predicted"/>
<reference evidence="5 6" key="1">
    <citation type="journal article" date="2019" name="Int. J. Syst. Evol. Microbiol.">
        <title>The Global Catalogue of Microorganisms (GCM) 10K type strain sequencing project: providing services to taxonomists for standard genome sequencing and annotation.</title>
        <authorList>
            <consortium name="The Broad Institute Genomics Platform"/>
            <consortium name="The Broad Institute Genome Sequencing Center for Infectious Disease"/>
            <person name="Wu L."/>
            <person name="Ma J."/>
        </authorList>
    </citation>
    <scope>NUCLEOTIDE SEQUENCE [LARGE SCALE GENOMIC DNA]</scope>
    <source>
        <strain evidence="5 6">JCM 13022</strain>
    </source>
</reference>
<organism evidence="5 6">
    <name type="scientific">Prauserella alba</name>
    <dbReference type="NCBI Taxonomy" id="176898"/>
    <lineage>
        <taxon>Bacteria</taxon>
        <taxon>Bacillati</taxon>
        <taxon>Actinomycetota</taxon>
        <taxon>Actinomycetes</taxon>
        <taxon>Pseudonocardiales</taxon>
        <taxon>Pseudonocardiaceae</taxon>
        <taxon>Prauserella</taxon>
    </lineage>
</organism>
<keyword evidence="3" id="KW-0804">Transcription</keyword>
<dbReference type="SUPFAM" id="SSF46785">
    <property type="entry name" value="Winged helix' DNA-binding domain"/>
    <property type="match status" value="1"/>
</dbReference>
<dbReference type="InterPro" id="IPR011711">
    <property type="entry name" value="GntR_C"/>
</dbReference>
<evidence type="ECO:0000256" key="3">
    <source>
        <dbReference type="ARBA" id="ARBA00023163"/>
    </source>
</evidence>
<gene>
    <name evidence="5" type="ORF">GCM10009675_32420</name>
</gene>
<dbReference type="PANTHER" id="PTHR43537">
    <property type="entry name" value="TRANSCRIPTIONAL REGULATOR, GNTR FAMILY"/>
    <property type="match status" value="1"/>
</dbReference>
<dbReference type="InterPro" id="IPR008920">
    <property type="entry name" value="TF_FadR/GntR_C"/>
</dbReference>
<keyword evidence="1" id="KW-0805">Transcription regulation</keyword>
<comment type="caution">
    <text evidence="5">The sequence shown here is derived from an EMBL/GenBank/DDBJ whole genome shotgun (WGS) entry which is preliminary data.</text>
</comment>
<dbReference type="PROSITE" id="PS50949">
    <property type="entry name" value="HTH_GNTR"/>
    <property type="match status" value="1"/>
</dbReference>
<feature type="domain" description="HTH gntR-type" evidence="4">
    <location>
        <begin position="31"/>
        <end position="98"/>
    </location>
</feature>
<dbReference type="RefSeq" id="WP_308292155.1">
    <property type="nucleotide sequence ID" value="NZ_JAMTCH010000006.1"/>
</dbReference>
<evidence type="ECO:0000256" key="1">
    <source>
        <dbReference type="ARBA" id="ARBA00023015"/>
    </source>
</evidence>
<dbReference type="Gene3D" id="1.20.120.530">
    <property type="entry name" value="GntR ligand-binding domain-like"/>
    <property type="match status" value="1"/>
</dbReference>
<dbReference type="InterPro" id="IPR000524">
    <property type="entry name" value="Tscrpt_reg_HTH_GntR"/>
</dbReference>
<dbReference type="SMART" id="SM00345">
    <property type="entry name" value="HTH_GNTR"/>
    <property type="match status" value="1"/>
</dbReference>
<dbReference type="InterPro" id="IPR036390">
    <property type="entry name" value="WH_DNA-bd_sf"/>
</dbReference>
<evidence type="ECO:0000313" key="6">
    <source>
        <dbReference type="Proteomes" id="UP001500467"/>
    </source>
</evidence>
<dbReference type="Pfam" id="PF00392">
    <property type="entry name" value="GntR"/>
    <property type="match status" value="1"/>
</dbReference>
<dbReference type="Proteomes" id="UP001500467">
    <property type="component" value="Unassembled WGS sequence"/>
</dbReference>
<sequence>MTLGYSEEVFASVSKGARVVAPRSTRPRPPGSKADYVHQVLREEIMSGELSAGTAVPQDEIARRLGVSITPVREALRRLESEGLISYRSHRGATVSELSSDAARELYLLRGAIEGLCARLAAERITDTELAALFELHEQMLREHEAGHIDDLAEHSRRFHDLIARAGGPALLAEHLDALWRNHPVPSTTSLWHEPGNAKQFLDQHGALLEALAAHDAVSAERAMVEHLDEAGAARNAQRGDS</sequence>
<dbReference type="InterPro" id="IPR000485">
    <property type="entry name" value="AsnC-type_HTH_dom"/>
</dbReference>
<evidence type="ECO:0000313" key="5">
    <source>
        <dbReference type="EMBL" id="GAA1209612.1"/>
    </source>
</evidence>
<dbReference type="PANTHER" id="PTHR43537:SF24">
    <property type="entry name" value="GLUCONATE OPERON TRANSCRIPTIONAL REPRESSOR"/>
    <property type="match status" value="1"/>
</dbReference>
<dbReference type="SMART" id="SM00895">
    <property type="entry name" value="FCD"/>
    <property type="match status" value="1"/>
</dbReference>
<dbReference type="EMBL" id="BAAALM010000012">
    <property type="protein sequence ID" value="GAA1209612.1"/>
    <property type="molecule type" value="Genomic_DNA"/>
</dbReference>